<protein>
    <submittedName>
        <fullName evidence="2">Uncharacterized protein</fullName>
    </submittedName>
</protein>
<name>D4B597_ARTBC</name>
<accession>D4B597</accession>
<dbReference type="eggNOG" id="ENOG502SWES">
    <property type="taxonomic scope" value="Eukaryota"/>
</dbReference>
<evidence type="ECO:0000313" key="3">
    <source>
        <dbReference type="Proteomes" id="UP000008866"/>
    </source>
</evidence>
<proteinExistence type="predicted"/>
<dbReference type="HOGENOM" id="CLU_125044_0_0_1"/>
<comment type="caution">
    <text evidence="2">The sequence shown here is derived from an EMBL/GenBank/DDBJ whole genome shotgun (WGS) entry which is preliminary data.</text>
</comment>
<organism evidence="2 3">
    <name type="scientific">Arthroderma benhamiae (strain ATCC MYA-4681 / CBS 112371)</name>
    <name type="common">Trichophyton mentagrophytes</name>
    <dbReference type="NCBI Taxonomy" id="663331"/>
    <lineage>
        <taxon>Eukaryota</taxon>
        <taxon>Fungi</taxon>
        <taxon>Dikarya</taxon>
        <taxon>Ascomycota</taxon>
        <taxon>Pezizomycotina</taxon>
        <taxon>Eurotiomycetes</taxon>
        <taxon>Eurotiomycetidae</taxon>
        <taxon>Onygenales</taxon>
        <taxon>Arthrodermataceae</taxon>
        <taxon>Trichophyton</taxon>
    </lineage>
</organism>
<evidence type="ECO:0000256" key="1">
    <source>
        <dbReference type="SAM" id="MobiDB-lite"/>
    </source>
</evidence>
<dbReference type="Proteomes" id="UP000008866">
    <property type="component" value="Unassembled WGS sequence"/>
</dbReference>
<sequence>MIASVNSIKTWVMSSKGRMVKIAKGSGTAGTRAAPTQSGTNDEKMGGRLDFGERFEKDGKVYCRFNFQLNKNAENKTLRDLARDNTHKKWSSAEIEISENPTEDEAREKATQLFDSIISNLQKP</sequence>
<feature type="region of interest" description="Disordered" evidence="1">
    <location>
        <begin position="23"/>
        <end position="48"/>
    </location>
</feature>
<dbReference type="GeneID" id="9525399"/>
<dbReference type="AlphaFoldDB" id="D4B597"/>
<dbReference type="EMBL" id="ABSU01000038">
    <property type="protein sequence ID" value="EFE29491.1"/>
    <property type="molecule type" value="Genomic_DNA"/>
</dbReference>
<keyword evidence="3" id="KW-1185">Reference proteome</keyword>
<reference evidence="3" key="1">
    <citation type="journal article" date="2011" name="Genome Biol.">
        <title>Comparative and functional genomics provide insights into the pathogenicity of dermatophytic fungi.</title>
        <authorList>
            <person name="Burmester A."/>
            <person name="Shelest E."/>
            <person name="Gloeckner G."/>
            <person name="Heddergott C."/>
            <person name="Schindler S."/>
            <person name="Staib P."/>
            <person name="Heidel A."/>
            <person name="Felder M."/>
            <person name="Petzold A."/>
            <person name="Szafranski K."/>
            <person name="Feuermann M."/>
            <person name="Pedruzzi I."/>
            <person name="Priebe S."/>
            <person name="Groth M."/>
            <person name="Winkler R."/>
            <person name="Li W."/>
            <person name="Kniemeyer O."/>
            <person name="Schroeckh V."/>
            <person name="Hertweck C."/>
            <person name="Hube B."/>
            <person name="White T.C."/>
            <person name="Platzer M."/>
            <person name="Guthke R."/>
            <person name="Heitman J."/>
            <person name="Woestemeyer J."/>
            <person name="Zipfel P.F."/>
            <person name="Monod M."/>
            <person name="Brakhage A.A."/>
        </authorList>
    </citation>
    <scope>NUCLEOTIDE SEQUENCE [LARGE SCALE GENOMIC DNA]</scope>
    <source>
        <strain evidence="3">ATCC MYA-4681 / CBS 112371</strain>
    </source>
</reference>
<dbReference type="OMA" id="ITITMAR"/>
<dbReference type="KEGG" id="abe:ARB_03637"/>
<gene>
    <name evidence="2" type="ORF">ARB_03637</name>
</gene>
<evidence type="ECO:0000313" key="2">
    <source>
        <dbReference type="EMBL" id="EFE29491.1"/>
    </source>
</evidence>
<dbReference type="RefSeq" id="XP_003010131.1">
    <property type="nucleotide sequence ID" value="XM_003010085.1"/>
</dbReference>